<feature type="compositionally biased region" description="Basic and acidic residues" evidence="1">
    <location>
        <begin position="201"/>
        <end position="210"/>
    </location>
</feature>
<feature type="region of interest" description="Disordered" evidence="1">
    <location>
        <begin position="44"/>
        <end position="227"/>
    </location>
</feature>
<dbReference type="Proteomes" id="UP001295423">
    <property type="component" value="Unassembled WGS sequence"/>
</dbReference>
<feature type="compositionally biased region" description="Basic and acidic residues" evidence="1">
    <location>
        <begin position="179"/>
        <end position="192"/>
    </location>
</feature>
<keyword evidence="3" id="KW-1185">Reference proteome</keyword>
<evidence type="ECO:0000313" key="2">
    <source>
        <dbReference type="EMBL" id="CAJ1953274.1"/>
    </source>
</evidence>
<feature type="compositionally biased region" description="Polar residues" evidence="1">
    <location>
        <begin position="277"/>
        <end position="300"/>
    </location>
</feature>
<dbReference type="AlphaFoldDB" id="A0AAD2FTY9"/>
<dbReference type="EMBL" id="CAKOGP040001825">
    <property type="protein sequence ID" value="CAJ1953274.1"/>
    <property type="molecule type" value="Genomic_DNA"/>
</dbReference>
<name>A0AAD2FTY9_9STRA</name>
<feature type="compositionally biased region" description="Polar residues" evidence="1">
    <location>
        <begin position="107"/>
        <end position="129"/>
    </location>
</feature>
<gene>
    <name evidence="2" type="ORF">CYCCA115_LOCUS13948</name>
</gene>
<evidence type="ECO:0000313" key="3">
    <source>
        <dbReference type="Proteomes" id="UP001295423"/>
    </source>
</evidence>
<reference evidence="2" key="1">
    <citation type="submission" date="2023-08" db="EMBL/GenBank/DDBJ databases">
        <authorList>
            <person name="Audoor S."/>
            <person name="Bilcke G."/>
        </authorList>
    </citation>
    <scope>NUCLEOTIDE SEQUENCE</scope>
</reference>
<feature type="region of interest" description="Disordered" evidence="1">
    <location>
        <begin position="248"/>
        <end position="315"/>
    </location>
</feature>
<accession>A0AAD2FTY9</accession>
<feature type="region of interest" description="Disordered" evidence="1">
    <location>
        <begin position="331"/>
        <end position="351"/>
    </location>
</feature>
<organism evidence="2 3">
    <name type="scientific">Cylindrotheca closterium</name>
    <dbReference type="NCBI Taxonomy" id="2856"/>
    <lineage>
        <taxon>Eukaryota</taxon>
        <taxon>Sar</taxon>
        <taxon>Stramenopiles</taxon>
        <taxon>Ochrophyta</taxon>
        <taxon>Bacillariophyta</taxon>
        <taxon>Bacillariophyceae</taxon>
        <taxon>Bacillariophycidae</taxon>
        <taxon>Bacillariales</taxon>
        <taxon>Bacillariaceae</taxon>
        <taxon>Cylindrotheca</taxon>
    </lineage>
</organism>
<evidence type="ECO:0000256" key="1">
    <source>
        <dbReference type="SAM" id="MobiDB-lite"/>
    </source>
</evidence>
<comment type="caution">
    <text evidence="2">The sequence shown here is derived from an EMBL/GenBank/DDBJ whole genome shotgun (WGS) entry which is preliminary data.</text>
</comment>
<sequence length="554" mass="60610">MSWFLTTQLLETTLREASKGEDKSNISMDDIQKLADVLQRTEEEMLQPPNAETSELDEGAMSSEVKDTKSEVTVVDEKDESLMAEDQAQNASAGAEIMGSQAEGLVTTKSIESENASNEVSSQEASTSELAVHQQEGAKSGITEPDSPTEATAEESEAELSVESAIDSTTHVQPEIGTAEEKSNAEVVKESIFDGETNKIAVREGDTPRGEEEETDNGSLRPGAARIPDVISTTFGRSLEVVSSAIPPLRDSSIPKTSGWAPSIQAPKKSRDETTGEIESNTVIERSSSTTTAVSLQNSWRVPLEKSGTEDDIDPECAAKAFEDRTFYNVSPKEEQPNRIESTDNKEDGVVHNESVEVKEECISTIGEPSTSKKLIHMASRVTPTPEVSQDALGAKYAEMTLEDKAFEILKDLGMIEIHEFSTEEEQRNDSVVVDSTKSGFEMIEGVCDEEEVMLARNTELPQLKNETLSKRQRFFRPIQRVLDKSKEKFVVKSAATTVTPEDTTLSLSEATTRARRQPKSASEEAILAEKYGQLSIEDRAYAILCDLGMIESN</sequence>
<protein>
    <submittedName>
        <fullName evidence="2">Uncharacterized protein</fullName>
    </submittedName>
</protein>
<proteinExistence type="predicted"/>